<comment type="caution">
    <text evidence="1">The sequence shown here is derived from an EMBL/GenBank/DDBJ whole genome shotgun (WGS) entry which is preliminary data.</text>
</comment>
<evidence type="ECO:0000313" key="2">
    <source>
        <dbReference type="Proteomes" id="UP000436088"/>
    </source>
</evidence>
<dbReference type="EMBL" id="VEPZ02001007">
    <property type="protein sequence ID" value="KAE8702453.1"/>
    <property type="molecule type" value="Genomic_DNA"/>
</dbReference>
<name>A0A6A3AF63_HIBSY</name>
<accession>A0A6A3AF63</accession>
<keyword evidence="2" id="KW-1185">Reference proteome</keyword>
<evidence type="ECO:0000313" key="1">
    <source>
        <dbReference type="EMBL" id="KAE8702453.1"/>
    </source>
</evidence>
<organism evidence="1 2">
    <name type="scientific">Hibiscus syriacus</name>
    <name type="common">Rose of Sharon</name>
    <dbReference type="NCBI Taxonomy" id="106335"/>
    <lineage>
        <taxon>Eukaryota</taxon>
        <taxon>Viridiplantae</taxon>
        <taxon>Streptophyta</taxon>
        <taxon>Embryophyta</taxon>
        <taxon>Tracheophyta</taxon>
        <taxon>Spermatophyta</taxon>
        <taxon>Magnoliopsida</taxon>
        <taxon>eudicotyledons</taxon>
        <taxon>Gunneridae</taxon>
        <taxon>Pentapetalae</taxon>
        <taxon>rosids</taxon>
        <taxon>malvids</taxon>
        <taxon>Malvales</taxon>
        <taxon>Malvaceae</taxon>
        <taxon>Malvoideae</taxon>
        <taxon>Hibiscus</taxon>
    </lineage>
</organism>
<protein>
    <submittedName>
        <fullName evidence="1">Uncharacterized protein</fullName>
    </submittedName>
</protein>
<dbReference type="AlphaFoldDB" id="A0A6A3AF63"/>
<gene>
    <name evidence="1" type="ORF">F3Y22_tig00110482pilonHSYRG00087</name>
</gene>
<sequence>MLEKTGNQHDEENENSRAFIVEQVMEKKGQILESTSYYAIQWMKCKNDLELKKPFCIWEMLVLRQELNHYVWESQEFHLLEFHENLNQTWIDMTKSLMNHVLE</sequence>
<proteinExistence type="predicted"/>
<dbReference type="Proteomes" id="UP000436088">
    <property type="component" value="Unassembled WGS sequence"/>
</dbReference>
<reference evidence="1" key="1">
    <citation type="submission" date="2019-09" db="EMBL/GenBank/DDBJ databases">
        <title>Draft genome information of white flower Hibiscus syriacus.</title>
        <authorList>
            <person name="Kim Y.-M."/>
        </authorList>
    </citation>
    <scope>NUCLEOTIDE SEQUENCE [LARGE SCALE GENOMIC DNA]</scope>
    <source>
        <strain evidence="1">YM2019G1</strain>
    </source>
</reference>